<dbReference type="InterPro" id="IPR022134">
    <property type="entry name" value="DUF3667"/>
</dbReference>
<gene>
    <name evidence="2" type="ORF">ACFOS1_17280</name>
</gene>
<keyword evidence="1" id="KW-0812">Transmembrane</keyword>
<name>A0ABV8HE65_9FLAO</name>
<protein>
    <submittedName>
        <fullName evidence="2">DUF3667 domain-containing protein</fullName>
    </submittedName>
</protein>
<keyword evidence="3" id="KW-1185">Reference proteome</keyword>
<reference evidence="3" key="1">
    <citation type="journal article" date="2019" name="Int. J. Syst. Evol. Microbiol.">
        <title>The Global Catalogue of Microorganisms (GCM) 10K type strain sequencing project: providing services to taxonomists for standard genome sequencing and annotation.</title>
        <authorList>
            <consortium name="The Broad Institute Genomics Platform"/>
            <consortium name="The Broad Institute Genome Sequencing Center for Infectious Disease"/>
            <person name="Wu L."/>
            <person name="Ma J."/>
        </authorList>
    </citation>
    <scope>NUCLEOTIDE SEQUENCE [LARGE SCALE GENOMIC DNA]</scope>
    <source>
        <strain evidence="3">CECT 9128</strain>
    </source>
</reference>
<feature type="transmembrane region" description="Helical" evidence="1">
    <location>
        <begin position="280"/>
        <end position="298"/>
    </location>
</feature>
<organism evidence="2 3">
    <name type="scientific">Zunongwangia endophytica</name>
    <dbReference type="NCBI Taxonomy" id="1808945"/>
    <lineage>
        <taxon>Bacteria</taxon>
        <taxon>Pseudomonadati</taxon>
        <taxon>Bacteroidota</taxon>
        <taxon>Flavobacteriia</taxon>
        <taxon>Flavobacteriales</taxon>
        <taxon>Flavobacteriaceae</taxon>
        <taxon>Zunongwangia</taxon>
    </lineage>
</organism>
<proteinExistence type="predicted"/>
<dbReference type="Pfam" id="PF12412">
    <property type="entry name" value="DUF3667"/>
    <property type="match status" value="1"/>
</dbReference>
<feature type="transmembrane region" description="Helical" evidence="1">
    <location>
        <begin position="339"/>
        <end position="363"/>
    </location>
</feature>
<evidence type="ECO:0000256" key="1">
    <source>
        <dbReference type="SAM" id="Phobius"/>
    </source>
</evidence>
<comment type="caution">
    <text evidence="2">The sequence shown here is derived from an EMBL/GenBank/DDBJ whole genome shotgun (WGS) entry which is preliminary data.</text>
</comment>
<keyword evidence="1" id="KW-1133">Transmembrane helix</keyword>
<feature type="transmembrane region" description="Helical" evidence="1">
    <location>
        <begin position="91"/>
        <end position="107"/>
    </location>
</feature>
<dbReference type="EMBL" id="JBHSAS010000012">
    <property type="protein sequence ID" value="MFC4029177.1"/>
    <property type="molecule type" value="Genomic_DNA"/>
</dbReference>
<dbReference type="RefSeq" id="WP_290236893.1">
    <property type="nucleotide sequence ID" value="NZ_JAUFPZ010000002.1"/>
</dbReference>
<feature type="transmembrane region" description="Helical" evidence="1">
    <location>
        <begin position="248"/>
        <end position="268"/>
    </location>
</feature>
<sequence length="364" mass="42617">MKSKRSLIEYRGEECLNCGKPLEVEQKYCPNCGQLNSTKKLALGDFFSEFFSGLFAYDSRFIRTMNILLFKPGKISKDYIEGKRMRYVNPYRFFLTTSIIFFIIYGYDFSFEGMNLDQEPEEVARNLEEFNEKNNTNIEVEFENPFQNLDSIINTNSKNNLKEEENYKDHLITEQELDTMSFMDALDAKSKLFSSYFEETKNNVPVDAVTKLDLKNSGYNHWLYKKVVDYNLVKQNPQLFINYLISKLPFIIFAFLPIFSLFLSLLYIRSKYNYMEHLTFAFHTQSMCFILYSIALIIDLITGDSFGVNFAHLIFIGYLFQGLRKFYQQGKLKTTVKFVILNIIFFTLALIVGLISIFGSFAVF</sequence>
<accession>A0ABV8HE65</accession>
<evidence type="ECO:0000313" key="3">
    <source>
        <dbReference type="Proteomes" id="UP001595793"/>
    </source>
</evidence>
<keyword evidence="1" id="KW-0472">Membrane</keyword>
<evidence type="ECO:0000313" key="2">
    <source>
        <dbReference type="EMBL" id="MFC4029177.1"/>
    </source>
</evidence>
<feature type="transmembrane region" description="Helical" evidence="1">
    <location>
        <begin position="310"/>
        <end position="327"/>
    </location>
</feature>
<dbReference type="Proteomes" id="UP001595793">
    <property type="component" value="Unassembled WGS sequence"/>
</dbReference>